<dbReference type="Gene3D" id="3.20.20.80">
    <property type="entry name" value="Glycosidases"/>
    <property type="match status" value="1"/>
</dbReference>
<dbReference type="InterPro" id="IPR006047">
    <property type="entry name" value="GH13_cat_dom"/>
</dbReference>
<organism evidence="2 3">
    <name type="scientific">Rubricoccus marinus</name>
    <dbReference type="NCBI Taxonomy" id="716817"/>
    <lineage>
        <taxon>Bacteria</taxon>
        <taxon>Pseudomonadati</taxon>
        <taxon>Rhodothermota</taxon>
        <taxon>Rhodothermia</taxon>
        <taxon>Rhodothermales</taxon>
        <taxon>Rubricoccaceae</taxon>
        <taxon>Rubricoccus</taxon>
    </lineage>
</organism>
<dbReference type="GO" id="GO:0005975">
    <property type="term" value="P:carbohydrate metabolic process"/>
    <property type="evidence" value="ECO:0007669"/>
    <property type="project" value="InterPro"/>
</dbReference>
<dbReference type="EMBL" id="MQWB01000001">
    <property type="protein sequence ID" value="OZC02706.1"/>
    <property type="molecule type" value="Genomic_DNA"/>
</dbReference>
<dbReference type="NCBIfam" id="TIGR04183">
    <property type="entry name" value="Por_Secre_tail"/>
    <property type="match status" value="1"/>
</dbReference>
<evidence type="ECO:0000313" key="2">
    <source>
        <dbReference type="EMBL" id="OZC02706.1"/>
    </source>
</evidence>
<dbReference type="PANTHER" id="PTHR43447">
    <property type="entry name" value="ALPHA-AMYLASE"/>
    <property type="match status" value="1"/>
</dbReference>
<dbReference type="InterPro" id="IPR026444">
    <property type="entry name" value="Secre_tail"/>
</dbReference>
<gene>
    <name evidence="2" type="ORF">BSZ36_06785</name>
</gene>
<evidence type="ECO:0000259" key="1">
    <source>
        <dbReference type="SMART" id="SM00642"/>
    </source>
</evidence>
<accession>A0A259TYD7</accession>
<dbReference type="AlphaFoldDB" id="A0A259TYD7"/>
<dbReference type="InterPro" id="IPR017853">
    <property type="entry name" value="GH"/>
</dbReference>
<evidence type="ECO:0000313" key="3">
    <source>
        <dbReference type="Proteomes" id="UP000216446"/>
    </source>
</evidence>
<dbReference type="InParanoid" id="A0A259TYD7"/>
<feature type="domain" description="Glycosyl hydrolase family 13 catalytic" evidence="1">
    <location>
        <begin position="1"/>
        <end position="415"/>
    </location>
</feature>
<keyword evidence="3" id="KW-1185">Reference proteome</keyword>
<reference evidence="2 3" key="1">
    <citation type="submission" date="2016-11" db="EMBL/GenBank/DDBJ databases">
        <title>Study of marine rhodopsin-containing bacteria.</title>
        <authorList>
            <person name="Yoshizawa S."/>
            <person name="Kumagai Y."/>
            <person name="Kogure K."/>
        </authorList>
    </citation>
    <scope>NUCLEOTIDE SEQUENCE [LARGE SCALE GENOMIC DNA]</scope>
    <source>
        <strain evidence="2 3">SG-29</strain>
    </source>
</reference>
<dbReference type="SMART" id="SM00642">
    <property type="entry name" value="Aamy"/>
    <property type="match status" value="1"/>
</dbReference>
<dbReference type="Proteomes" id="UP000216446">
    <property type="component" value="Unassembled WGS sequence"/>
</dbReference>
<proteinExistence type="predicted"/>
<comment type="caution">
    <text evidence="2">The sequence shown here is derived from an EMBL/GenBank/DDBJ whole genome shotgun (WGS) entry which is preliminary data.</text>
</comment>
<dbReference type="SUPFAM" id="SSF51445">
    <property type="entry name" value="(Trans)glycosidases"/>
    <property type="match status" value="1"/>
</dbReference>
<protein>
    <recommendedName>
        <fullName evidence="1">Glycosyl hydrolase family 13 catalytic domain-containing protein</fullName>
    </recommendedName>
</protein>
<name>A0A259TYD7_9BACT</name>
<dbReference type="Pfam" id="PF18962">
    <property type="entry name" value="Por_Secre_tail"/>
    <property type="match status" value="1"/>
</dbReference>
<sequence length="1205" mass="126491">MLFQGFHWNVHPGDHATDSGGVWWDSVATVAPRLAAGGVQTVWIPSPVKGGSGRWSMGYDPYDYYDLGSIGQKGSVRTRFGTEAQLRAAIAQMKTSGLRVMADVVLNHRDGADAQSNVACVPGGGAPFLKWNVFNPLSGRFPAGPNAFHSNTTHCDFDAPYHDAPFGQDICYFHDYDRVLDPSAPNNGWYHGQQGMGATADSLVAWGRWIMDDLGADEVRLDAIKHIDPAFLAPWVVELSSGEQPFALGENWSSTGEIIAYHNQVESFNSTFGSGGKDANMAMFDFGLRYALRDMANGGGSYDMQNLNGAGLHFGGLDPFDVVTFVENHDVDRVGWQGADCSEPGAVQTGSTCVKPGIDSGHDPIVSRKHMAYAVIMASEGRPTVYWKDYVWFGLGDEIDWLMALRRSTAQGESRPMNALSPGGTLPNNAFNLSDLWALTRDGDAASGAGRYGMALAINDAGGGELGTYVNTPHSNLELKDYSDAYAFETTTAFGDNRALVKARGGNYAWWAPTGLYPRPLDEPASAFNASAAPGGKIHHIVLRASDASSLVVNGAPIQPGDQVAVLAPGATATSGANVAGIGRVGQRLRWDGVHDMTIEVLGNGANIGADGSRLNDGDALRLVVYDADTQQTFEAGSVAWASGGTGFTFNPLRPASRGGAFSFGTTDGDGMYTDGAVSLVTAFEAGASTPPIVLTGEAGWRMMALPYPDLGLGGSDPANQGGAVTPGLLEPLYTAGYAGADIDEDGSGGYANVFLYQESDVSYPLPATSTSVPTGRGFWFYAFEDDDPFTNGTQGTFPKVLPASGTPLATDHDFGITYTSSSAFRGGHLLGNPYDQDLDWDHADWTKTKISSTIYVYDPAYNGGDYLSWTTGVGGTLKEGTIPVGQGFFVYATGSNPRLVAPSSARLGTWSPINGLAETAPEASGASAKNREDTLPHVRLRLTGQVGGHNRTARLAIAVDADAAPGLDTRDALAIAPAAGADALRLVAATPEADALTVSAVPGEALIPVHAEAIASGAPSDAEATLAWEPVALPDGWTATLFDRTSGQSYDLTTSGEVRLALLADDARLDFPDAPEAQKQGSAAPSLLPLRLDGSGEARFAISIRPAITTETSGGAASTFVLGAPLPNPTSSVTRIPFSLGASTDARLAVYDALGREVAVLVEASLRAGEHEATLDTAPLAPGVYVVRLTAGSETLTRRVTVVR</sequence>